<accession>A0A7D5VAS6</accession>
<dbReference type="RefSeq" id="WP_180306499.1">
    <property type="nucleotide sequence ID" value="NZ_CP058952.1"/>
</dbReference>
<evidence type="ECO:0000256" key="11">
    <source>
        <dbReference type="RuleBase" id="RU000623"/>
    </source>
</evidence>
<feature type="binding site" evidence="10">
    <location>
        <position position="51"/>
    </location>
    <ligand>
        <name>Fe cation</name>
        <dbReference type="ChEBI" id="CHEBI:24875"/>
        <label>2</label>
    </ligand>
</feature>
<dbReference type="Gene3D" id="1.20.1260.10">
    <property type="match status" value="1"/>
</dbReference>
<protein>
    <recommendedName>
        <fullName evidence="9 11">Bacterioferritin</fullName>
    </recommendedName>
</protein>
<evidence type="ECO:0000256" key="8">
    <source>
        <dbReference type="ARBA" id="ARBA00036243"/>
    </source>
</evidence>
<keyword evidence="14" id="KW-1185">Reference proteome</keyword>
<dbReference type="PANTHER" id="PTHR30295:SF9">
    <property type="entry name" value="BACTERIOFERRITIN"/>
    <property type="match status" value="1"/>
</dbReference>
<dbReference type="PRINTS" id="PR00601">
    <property type="entry name" value="BACFERRITIN"/>
</dbReference>
<evidence type="ECO:0000313" key="14">
    <source>
        <dbReference type="Proteomes" id="UP000510822"/>
    </source>
</evidence>
<keyword evidence="7" id="KW-0406">Ion transport</keyword>
<dbReference type="KEGG" id="cfon:HZU75_13285"/>
<organism evidence="13 14">
    <name type="scientific">Chitinibacter fontanus</name>
    <dbReference type="NCBI Taxonomy" id="1737446"/>
    <lineage>
        <taxon>Bacteria</taxon>
        <taxon>Pseudomonadati</taxon>
        <taxon>Pseudomonadota</taxon>
        <taxon>Betaproteobacteria</taxon>
        <taxon>Neisseriales</taxon>
        <taxon>Chitinibacteraceae</taxon>
        <taxon>Chitinibacter</taxon>
    </lineage>
</organism>
<gene>
    <name evidence="13" type="primary">bfr</name>
    <name evidence="13" type="ORF">HZU75_13285</name>
</gene>
<proteinExistence type="inferred from homology"/>
<feature type="binding site" evidence="10">
    <location>
        <position position="94"/>
    </location>
    <ligand>
        <name>Fe cation</name>
        <dbReference type="ChEBI" id="CHEBI:24875"/>
        <label>2</label>
    </ligand>
</feature>
<feature type="binding site" evidence="10">
    <location>
        <position position="128"/>
    </location>
    <ligand>
        <name>Fe cation</name>
        <dbReference type="ChEBI" id="CHEBI:24875"/>
        <label>2</label>
    </ligand>
</feature>
<dbReference type="NCBIfam" id="TIGR00754">
    <property type="entry name" value="bfr"/>
    <property type="match status" value="1"/>
</dbReference>
<evidence type="ECO:0000256" key="10">
    <source>
        <dbReference type="PIRSR" id="PIRSR002560-1"/>
    </source>
</evidence>
<feature type="binding site" evidence="10">
    <location>
        <position position="46"/>
    </location>
    <ligand>
        <name>Fe cation</name>
        <dbReference type="ChEBI" id="CHEBI:24875"/>
        <label>3</label>
    </ligand>
</feature>
<dbReference type="Pfam" id="PF00210">
    <property type="entry name" value="Ferritin"/>
    <property type="match status" value="1"/>
</dbReference>
<dbReference type="InterPro" id="IPR002024">
    <property type="entry name" value="Bacterioferritin"/>
</dbReference>
<evidence type="ECO:0000256" key="9">
    <source>
        <dbReference type="PIRNR" id="PIRNR002560"/>
    </source>
</evidence>
<feature type="binding site" evidence="10">
    <location>
        <position position="51"/>
    </location>
    <ligand>
        <name>Fe cation</name>
        <dbReference type="ChEBI" id="CHEBI:24875"/>
        <label>1</label>
    </ligand>
</feature>
<dbReference type="GO" id="GO:0004322">
    <property type="term" value="F:ferroxidase activity"/>
    <property type="evidence" value="ECO:0007669"/>
    <property type="project" value="TreeGrafter"/>
</dbReference>
<dbReference type="SUPFAM" id="SSF47240">
    <property type="entry name" value="Ferritin-like"/>
    <property type="match status" value="1"/>
</dbReference>
<feature type="domain" description="Ferritin-like diiron" evidence="12">
    <location>
        <begin position="1"/>
        <end position="146"/>
    </location>
</feature>
<keyword evidence="4" id="KW-0410">Iron transport</keyword>
<dbReference type="EMBL" id="CP058952">
    <property type="protein sequence ID" value="QLI82419.1"/>
    <property type="molecule type" value="Genomic_DNA"/>
</dbReference>
<dbReference type="Proteomes" id="UP000510822">
    <property type="component" value="Chromosome"/>
</dbReference>
<evidence type="ECO:0000259" key="12">
    <source>
        <dbReference type="PROSITE" id="PS50905"/>
    </source>
</evidence>
<dbReference type="InterPro" id="IPR009078">
    <property type="entry name" value="Ferritin-like_SF"/>
</dbReference>
<dbReference type="PROSITE" id="PS00549">
    <property type="entry name" value="BACTERIOFERRITIN"/>
    <property type="match status" value="1"/>
</dbReference>
<sequence length="156" mass="17769">MQGSAKVLAGLSELLAAELTSVDQYFVHSQMYHNWGYSKLYERIDHERQDEIGHSTLLIARILFLEGIPNVAARTPLRVGKDVKEMLEFDLQTEYEVAAALKKVIAICEAEQDYVTRAMLMTLLEDTEQDHAHWLEQQLHLIKAIGLPNYLQSQAS</sequence>
<feature type="binding site" evidence="10">
    <location>
        <position position="18"/>
    </location>
    <ligand>
        <name>Fe cation</name>
        <dbReference type="ChEBI" id="CHEBI:24875"/>
        <label>1</label>
    </ligand>
</feature>
<evidence type="ECO:0000256" key="7">
    <source>
        <dbReference type="ARBA" id="ARBA00023065"/>
    </source>
</evidence>
<keyword evidence="2 9" id="KW-0409">Iron storage</keyword>
<dbReference type="PROSITE" id="PS50905">
    <property type="entry name" value="FERRITIN_LIKE"/>
    <property type="match status" value="1"/>
</dbReference>
<dbReference type="InterPro" id="IPR009040">
    <property type="entry name" value="Ferritin-like_diiron"/>
</dbReference>
<evidence type="ECO:0000256" key="1">
    <source>
        <dbReference type="ARBA" id="ARBA00008093"/>
    </source>
</evidence>
<evidence type="ECO:0000256" key="4">
    <source>
        <dbReference type="ARBA" id="ARBA00022496"/>
    </source>
</evidence>
<keyword evidence="3" id="KW-0813">Transport</keyword>
<keyword evidence="5" id="KW-0560">Oxidoreductase</keyword>
<evidence type="ECO:0000256" key="3">
    <source>
        <dbReference type="ARBA" id="ARBA00022448"/>
    </source>
</evidence>
<dbReference type="PIRSF" id="PIRSF002560">
    <property type="entry name" value="Bacterioferritin"/>
    <property type="match status" value="1"/>
</dbReference>
<dbReference type="PANTHER" id="PTHR30295">
    <property type="entry name" value="BACTERIOFERRITIN"/>
    <property type="match status" value="1"/>
</dbReference>
<evidence type="ECO:0000256" key="2">
    <source>
        <dbReference type="ARBA" id="ARBA00022434"/>
    </source>
</evidence>
<dbReference type="GO" id="GO:0020037">
    <property type="term" value="F:heme binding"/>
    <property type="evidence" value="ECO:0007669"/>
    <property type="project" value="TreeGrafter"/>
</dbReference>
<evidence type="ECO:0000256" key="5">
    <source>
        <dbReference type="ARBA" id="ARBA00023002"/>
    </source>
</evidence>
<keyword evidence="11" id="KW-0349">Heme</keyword>
<dbReference type="InterPro" id="IPR008331">
    <property type="entry name" value="Ferritin_DPS_dom"/>
</dbReference>
<keyword evidence="9 10" id="KW-0479">Metal-binding</keyword>
<dbReference type="AlphaFoldDB" id="A0A7D5VAS6"/>
<feature type="binding site" evidence="10">
    <location>
        <position position="54"/>
    </location>
    <ligand>
        <name>Fe cation</name>
        <dbReference type="ChEBI" id="CHEBI:24875"/>
        <label>1</label>
    </ligand>
</feature>
<feature type="binding site" evidence="10">
    <location>
        <position position="131"/>
    </location>
    <ligand>
        <name>Fe cation</name>
        <dbReference type="ChEBI" id="CHEBI:24875"/>
        <label>2</label>
    </ligand>
</feature>
<dbReference type="GO" id="GO:0006826">
    <property type="term" value="P:iron ion transport"/>
    <property type="evidence" value="ECO:0007669"/>
    <property type="project" value="UniProtKB-KW"/>
</dbReference>
<keyword evidence="6 9" id="KW-0408">Iron</keyword>
<dbReference type="CDD" id="cd00907">
    <property type="entry name" value="Bacterioferritin"/>
    <property type="match status" value="1"/>
</dbReference>
<feature type="binding site" evidence="10">
    <location>
        <position position="50"/>
    </location>
    <ligand>
        <name>Fe cation</name>
        <dbReference type="ChEBI" id="CHEBI:24875"/>
        <label>3</label>
    </ligand>
</feature>
<dbReference type="GO" id="GO:0008199">
    <property type="term" value="F:ferric iron binding"/>
    <property type="evidence" value="ECO:0007669"/>
    <property type="project" value="InterPro"/>
</dbReference>
<comment type="function">
    <text evidence="11">Iron-storage protein.</text>
</comment>
<dbReference type="GO" id="GO:0005829">
    <property type="term" value="C:cytosol"/>
    <property type="evidence" value="ECO:0007669"/>
    <property type="project" value="TreeGrafter"/>
</dbReference>
<evidence type="ECO:0000256" key="6">
    <source>
        <dbReference type="ARBA" id="ARBA00023004"/>
    </source>
</evidence>
<reference evidence="13 14" key="1">
    <citation type="journal article" date="2016" name="Int. J. Syst. Evol. Microbiol.">
        <title>Chitinibacter fontanus sp. nov., isolated from a spring.</title>
        <authorList>
            <person name="Sheu S.Y."/>
            <person name="Li Y.S."/>
            <person name="Young C.C."/>
            <person name="Chen W.M."/>
        </authorList>
    </citation>
    <scope>NUCLEOTIDE SEQUENCE [LARGE SCALE GENOMIC DNA]</scope>
    <source>
        <strain evidence="13 14">STM-7</strain>
    </source>
</reference>
<comment type="similarity">
    <text evidence="1 9 11">Belongs to the bacterioferritin family.</text>
</comment>
<feature type="binding site" evidence="10">
    <location>
        <position position="128"/>
    </location>
    <ligand>
        <name>Fe cation</name>
        <dbReference type="ChEBI" id="CHEBI:24875"/>
        <label>1</label>
    </ligand>
</feature>
<comment type="catalytic activity">
    <reaction evidence="8">
        <text>Fe(2+)(in) = Fe(2+)(out)</text>
        <dbReference type="Rhea" id="RHEA:28486"/>
        <dbReference type="ChEBI" id="CHEBI:29033"/>
    </reaction>
</comment>
<dbReference type="GO" id="GO:0006879">
    <property type="term" value="P:intracellular iron ion homeostasis"/>
    <property type="evidence" value="ECO:0007669"/>
    <property type="project" value="UniProtKB-KW"/>
</dbReference>
<name>A0A7D5VAS6_9NEIS</name>
<evidence type="ECO:0000313" key="13">
    <source>
        <dbReference type="EMBL" id="QLI82419.1"/>
    </source>
</evidence>
<dbReference type="InterPro" id="IPR012347">
    <property type="entry name" value="Ferritin-like"/>
</dbReference>